<dbReference type="PROSITE" id="PS50084">
    <property type="entry name" value="KH_TYPE_1"/>
    <property type="match status" value="2"/>
</dbReference>
<feature type="domain" description="K Homology" evidence="3">
    <location>
        <begin position="1"/>
        <end position="66"/>
    </location>
</feature>
<dbReference type="NCBIfam" id="NF010331">
    <property type="entry name" value="PRK13763.2-1"/>
    <property type="match status" value="1"/>
</dbReference>
<reference evidence="4" key="1">
    <citation type="submission" date="2010-02" db="EMBL/GenBank/DDBJ databases">
        <title>Complete sequence of Aciduliprofundum boonei T469.</title>
        <authorList>
            <consortium name="US DOE Joint Genome Institute"/>
            <person name="Lucas S."/>
            <person name="Copeland A."/>
            <person name="Lapidus A."/>
            <person name="Cheng J.-F."/>
            <person name="Bruce D."/>
            <person name="Goodwin L."/>
            <person name="Pitluck S."/>
            <person name="Saunders E."/>
            <person name="Detter J.C."/>
            <person name="Han C."/>
            <person name="Tapia R."/>
            <person name="Land M."/>
            <person name="Hauser L."/>
            <person name="Kyrpides N."/>
            <person name="Mikhailova N."/>
            <person name="Flores G."/>
            <person name="Reysenbach A.-L."/>
            <person name="Woyke T."/>
        </authorList>
    </citation>
    <scope>NUCLEOTIDE SEQUENCE</scope>
    <source>
        <strain evidence="4">T469</strain>
    </source>
</reference>
<dbReference type="CDD" id="cd22390">
    <property type="entry name" value="KH-I_Dim2p_like_rpt2"/>
    <property type="match status" value="1"/>
</dbReference>
<dbReference type="Gene3D" id="3.30.1370.10">
    <property type="entry name" value="K Homology domain, type 1"/>
    <property type="match status" value="2"/>
</dbReference>
<dbReference type="InterPro" id="IPR019964">
    <property type="entry name" value="KH_domain_protein_archaea"/>
</dbReference>
<dbReference type="FunFam" id="3.30.1370.10:FF:000076">
    <property type="entry name" value="KH domain protein"/>
    <property type="match status" value="1"/>
</dbReference>
<dbReference type="RefSeq" id="WP_012997383.1">
    <property type="nucleotide sequence ID" value="NC_013926.1"/>
</dbReference>
<evidence type="ECO:0000259" key="3">
    <source>
        <dbReference type="SMART" id="SM00322"/>
    </source>
</evidence>
<dbReference type="Pfam" id="PF00013">
    <property type="entry name" value="KH_1"/>
    <property type="match status" value="1"/>
</dbReference>
<name>D3TAG0_ACIB4</name>
<dbReference type="HOGENOM" id="CLU_064992_3_0_2"/>
<dbReference type="InterPro" id="IPR036612">
    <property type="entry name" value="KH_dom_type_1_sf"/>
</dbReference>
<sequence length="182" mass="20947">MMYVKIPKSRVGALIGKHGEVKKKVEEISGVKMDINSNDGDVVIDESSGDPLMALKVRDFVMAVGRGFSPERAWRIFNEDVYFEVIDIKEFTGKRENRIRVLRGRIIGKNGKTRRIIEEMSGASISVYGYTVAIIGDYTQMEIAKKAVEMLLRGSKHATIYHFLEKKRRENKYRALDYYYIQ</sequence>
<dbReference type="PANTHER" id="PTHR12826:SF13">
    <property type="entry name" value="RNA-BINDING PROTEIN PNO1"/>
    <property type="match status" value="1"/>
</dbReference>
<dbReference type="InterPro" id="IPR004087">
    <property type="entry name" value="KH_dom"/>
</dbReference>
<evidence type="ECO:0000313" key="4">
    <source>
        <dbReference type="EMBL" id="ADD09089.1"/>
    </source>
</evidence>
<dbReference type="InterPro" id="IPR004088">
    <property type="entry name" value="KH_dom_type_1"/>
</dbReference>
<dbReference type="Pfam" id="PF22891">
    <property type="entry name" value="KH_PNO1_2nd"/>
    <property type="match status" value="1"/>
</dbReference>
<dbReference type="SUPFAM" id="SSF54791">
    <property type="entry name" value="Eukaryotic type KH-domain (KH-domain type I)"/>
    <property type="match status" value="2"/>
</dbReference>
<evidence type="ECO:0000256" key="2">
    <source>
        <dbReference type="PROSITE-ProRule" id="PRU00117"/>
    </source>
</evidence>
<dbReference type="SMART" id="SM00322">
    <property type="entry name" value="KH"/>
    <property type="match status" value="2"/>
</dbReference>
<dbReference type="PANTHER" id="PTHR12826">
    <property type="entry name" value="RIBONUCLEASE Y"/>
    <property type="match status" value="1"/>
</dbReference>
<dbReference type="GO" id="GO:0003723">
    <property type="term" value="F:RNA binding"/>
    <property type="evidence" value="ECO:0007669"/>
    <property type="project" value="UniProtKB-UniRule"/>
</dbReference>
<dbReference type="KEGG" id="abi:Aboo_1281"/>
<dbReference type="InterPro" id="IPR055211">
    <property type="entry name" value="KH_PNO1_2nd"/>
</dbReference>
<dbReference type="Proteomes" id="UP000001400">
    <property type="component" value="Chromosome"/>
</dbReference>
<evidence type="ECO:0000256" key="1">
    <source>
        <dbReference type="ARBA" id="ARBA00022884"/>
    </source>
</evidence>
<gene>
    <name evidence="4" type="ordered locus">Aboo_1281</name>
</gene>
<keyword evidence="1 2" id="KW-0694">RNA-binding</keyword>
<evidence type="ECO:0000313" key="5">
    <source>
        <dbReference type="Proteomes" id="UP000001400"/>
    </source>
</evidence>
<dbReference type="GeneID" id="8828243"/>
<accession>D3TAG0</accession>
<dbReference type="OrthoDB" id="7870at2157"/>
<organism evidence="4 5">
    <name type="scientific">Aciduliprofundum boonei (strain DSM 19572 / T469)</name>
    <dbReference type="NCBI Taxonomy" id="439481"/>
    <lineage>
        <taxon>Archaea</taxon>
        <taxon>Methanobacteriati</taxon>
        <taxon>Thermoplasmatota</taxon>
        <taxon>DHVE2 group</taxon>
        <taxon>Candidatus Aciduliprofundum</taxon>
    </lineage>
</organism>
<dbReference type="AlphaFoldDB" id="D3TAG0"/>
<dbReference type="EMBL" id="CP001941">
    <property type="protein sequence ID" value="ADD09089.1"/>
    <property type="molecule type" value="Genomic_DNA"/>
</dbReference>
<feature type="domain" description="K Homology" evidence="3">
    <location>
        <begin position="80"/>
        <end position="153"/>
    </location>
</feature>
<protein>
    <submittedName>
        <fullName evidence="4">KH domain protein</fullName>
    </submittedName>
</protein>
<proteinExistence type="predicted"/>
<dbReference type="NCBIfam" id="TIGR03665">
    <property type="entry name" value="arCOG04150"/>
    <property type="match status" value="1"/>
</dbReference>
<keyword evidence="5" id="KW-1185">Reference proteome</keyword>